<feature type="region of interest" description="Disordered" evidence="7">
    <location>
        <begin position="1"/>
        <end position="53"/>
    </location>
</feature>
<feature type="region of interest" description="Disordered" evidence="7">
    <location>
        <begin position="84"/>
        <end position="119"/>
    </location>
</feature>
<dbReference type="EMBL" id="KV454428">
    <property type="protein sequence ID" value="ODQ81303.1"/>
    <property type="molecule type" value="Genomic_DNA"/>
</dbReference>
<evidence type="ECO:0000256" key="2">
    <source>
        <dbReference type="ARBA" id="ARBA00007797"/>
    </source>
</evidence>
<comment type="subcellular location">
    <subcellularLocation>
        <location evidence="1 5">Nucleus</location>
        <location evidence="1 5">Nucleolus</location>
    </subcellularLocation>
</comment>
<dbReference type="STRING" id="984486.A0A1E3QUD6"/>
<feature type="domain" description="Nucleolar complex-associated protein 3 N-terminal" evidence="9">
    <location>
        <begin position="126"/>
        <end position="216"/>
    </location>
</feature>
<evidence type="ECO:0000256" key="3">
    <source>
        <dbReference type="ARBA" id="ARBA00023054"/>
    </source>
</evidence>
<dbReference type="PIRSF" id="PIRSF028977">
    <property type="entry name" value="Nucleolar_complex_p3"/>
    <property type="match status" value="1"/>
</dbReference>
<dbReference type="OrthoDB" id="10263597at2759"/>
<evidence type="ECO:0000256" key="1">
    <source>
        <dbReference type="ARBA" id="ARBA00004604"/>
    </source>
</evidence>
<feature type="domain" description="CCAAT-binding factor" evidence="8">
    <location>
        <begin position="467"/>
        <end position="649"/>
    </location>
</feature>
<evidence type="ECO:0000313" key="10">
    <source>
        <dbReference type="EMBL" id="ODQ81303.1"/>
    </source>
</evidence>
<dbReference type="AlphaFoldDB" id="A0A1E3QUD6"/>
<evidence type="ECO:0000259" key="8">
    <source>
        <dbReference type="Pfam" id="PF03914"/>
    </source>
</evidence>
<dbReference type="GO" id="GO:0005730">
    <property type="term" value="C:nucleolus"/>
    <property type="evidence" value="ECO:0007669"/>
    <property type="project" value="UniProtKB-SubCell"/>
</dbReference>
<dbReference type="GO" id="GO:0003682">
    <property type="term" value="F:chromatin binding"/>
    <property type="evidence" value="ECO:0007669"/>
    <property type="project" value="EnsemblFungi"/>
</dbReference>
<dbReference type="InterPro" id="IPR016903">
    <property type="entry name" value="Nucleolar_cplx-assoc_3"/>
</dbReference>
<feature type="coiled-coil region" evidence="6">
    <location>
        <begin position="362"/>
        <end position="393"/>
    </location>
</feature>
<dbReference type="InterPro" id="IPR005612">
    <property type="entry name" value="CCAAT-binding_factor"/>
</dbReference>
<dbReference type="GO" id="GO:0030691">
    <property type="term" value="C:Noc2p-Noc3p complex"/>
    <property type="evidence" value="ECO:0007669"/>
    <property type="project" value="EnsemblFungi"/>
</dbReference>
<dbReference type="GO" id="GO:0006364">
    <property type="term" value="P:rRNA processing"/>
    <property type="evidence" value="ECO:0007669"/>
    <property type="project" value="EnsemblFungi"/>
</dbReference>
<keyword evidence="3 6" id="KW-0175">Coiled coil</keyword>
<dbReference type="Pfam" id="PF07540">
    <property type="entry name" value="NOC3p"/>
    <property type="match status" value="1"/>
</dbReference>
<keyword evidence="11" id="KW-1185">Reference proteome</keyword>
<evidence type="ECO:0000256" key="4">
    <source>
        <dbReference type="ARBA" id="ARBA00023242"/>
    </source>
</evidence>
<feature type="compositionally biased region" description="Acidic residues" evidence="7">
    <location>
        <begin position="107"/>
        <end position="118"/>
    </location>
</feature>
<dbReference type="GO" id="GO:0042273">
    <property type="term" value="P:ribosomal large subunit biogenesis"/>
    <property type="evidence" value="ECO:0007669"/>
    <property type="project" value="EnsemblFungi"/>
</dbReference>
<gene>
    <name evidence="10" type="ORF">BABINDRAFT_160664</name>
</gene>
<dbReference type="RefSeq" id="XP_018986631.1">
    <property type="nucleotide sequence ID" value="XM_019128371.1"/>
</dbReference>
<organism evidence="10 11">
    <name type="scientific">Babjeviella inositovora NRRL Y-12698</name>
    <dbReference type="NCBI Taxonomy" id="984486"/>
    <lineage>
        <taxon>Eukaryota</taxon>
        <taxon>Fungi</taxon>
        <taxon>Dikarya</taxon>
        <taxon>Ascomycota</taxon>
        <taxon>Saccharomycotina</taxon>
        <taxon>Pichiomycetes</taxon>
        <taxon>Serinales incertae sedis</taxon>
        <taxon>Babjeviella</taxon>
    </lineage>
</organism>
<evidence type="ECO:0000313" key="11">
    <source>
        <dbReference type="Proteomes" id="UP000094336"/>
    </source>
</evidence>
<dbReference type="InterPro" id="IPR011501">
    <property type="entry name" value="Noc3_N"/>
</dbReference>
<evidence type="ECO:0000259" key="9">
    <source>
        <dbReference type="Pfam" id="PF07540"/>
    </source>
</evidence>
<name>A0A1E3QUD6_9ASCO</name>
<evidence type="ECO:0000256" key="7">
    <source>
        <dbReference type="SAM" id="MobiDB-lite"/>
    </source>
</evidence>
<comment type="function">
    <text evidence="5">Required for synthesis of 60S ribosomal subunits and the transport of pre-ribosomes from the nucleoplasm to the cytoplasm.</text>
</comment>
<dbReference type="PANTHER" id="PTHR14428">
    <property type="entry name" value="NUCLEOLAR COMPLEX PROTEIN 3"/>
    <property type="match status" value="1"/>
</dbReference>
<accession>A0A1E3QUD6</accession>
<dbReference type="GO" id="GO:0005656">
    <property type="term" value="C:nuclear pre-replicative complex"/>
    <property type="evidence" value="ECO:0007669"/>
    <property type="project" value="EnsemblFungi"/>
</dbReference>
<dbReference type="GeneID" id="30146224"/>
<feature type="compositionally biased region" description="Basic and acidic residues" evidence="7">
    <location>
        <begin position="84"/>
        <end position="95"/>
    </location>
</feature>
<evidence type="ECO:0000256" key="6">
    <source>
        <dbReference type="SAM" id="Coils"/>
    </source>
</evidence>
<dbReference type="GO" id="GO:0006267">
    <property type="term" value="P:pre-replicative complex assembly involved in nuclear cell cycle DNA replication"/>
    <property type="evidence" value="ECO:0007669"/>
    <property type="project" value="EnsemblFungi"/>
</dbReference>
<evidence type="ECO:0000256" key="5">
    <source>
        <dbReference type="PIRNR" id="PIRNR028977"/>
    </source>
</evidence>
<dbReference type="Proteomes" id="UP000094336">
    <property type="component" value="Unassembled WGS sequence"/>
</dbReference>
<feature type="compositionally biased region" description="Basic and acidic residues" evidence="7">
    <location>
        <begin position="7"/>
        <end position="20"/>
    </location>
</feature>
<proteinExistence type="inferred from homology"/>
<comment type="similarity">
    <text evidence="2 5">Belongs to the CBF/MAK21 family.</text>
</comment>
<keyword evidence="5" id="KW-0690">Ribosome biogenesis</keyword>
<dbReference type="GO" id="GO:0006270">
    <property type="term" value="P:DNA replication initiation"/>
    <property type="evidence" value="ECO:0007669"/>
    <property type="project" value="EnsemblFungi"/>
</dbReference>
<keyword evidence="4" id="KW-0539">Nucleus</keyword>
<dbReference type="Pfam" id="PF03914">
    <property type="entry name" value="CBF"/>
    <property type="match status" value="1"/>
</dbReference>
<protein>
    <recommendedName>
        <fullName evidence="5">Nucleolar complex-associated protein 3</fullName>
    </recommendedName>
</protein>
<sequence>MAKRGGKQGEDRRKKQRQDADALLSTGVFGNSEKEKYVNSEDEEQDYELKPRRMQNLEETVEGLPTKGADGKVTRVMRAKVVRKEQPKAEEKPVEAVEEAAMPEVVSESEEEEEDDLTPQERLVKLKEEIAHLVSGLIEEPEENIRNLNRLRKMAESKNPLTQRLSLLSMVPAFKAIAPSYRIRALTDAEKREKVGRDVARARHFEEHLVANYKNYIDLLTRLAKVSVHTPNATEHEIISGRIATSAACELASALRFFNFRAELLVIIIRRLNKRPADGADLKVFLKCITTLEELLTGDADSGDVSFDVVRILQKALRDKKFRVDESVVNLFLSLNILTDYDPFVQDDKPNRKVNKKDRVHLSKTQRKARKENIAIEEEMRQAEHAVSAVEREKFQAQILKMLLTTYLEILRSKPQELMAAVLEGLAKHAHMTNFELLGDFMEVLREIVRDLLVEEELTSGEIRQVLLAIVTAFSLLGSNLQYKQLKVSIDLSAFINALYTITPQIAMDADLEFSHKSLRLADPLALANEPFKPAVNVSTKVELWLKAMNHIFFLSRNGTAPRAAAFTKKIYMALLQTPEKSSIALLKFIDKLMTRHSTIASLYSTEDRVSTVQSFSLQGTDLMRANGEMAMLWENNLLEKHYSTVVVKGLKNMQSKAKEENKQ</sequence>
<dbReference type="PANTHER" id="PTHR14428:SF5">
    <property type="entry name" value="NUCLEOLAR COMPLEX PROTEIN 3 HOMOLOG"/>
    <property type="match status" value="1"/>
</dbReference>
<reference evidence="11" key="1">
    <citation type="submission" date="2016-05" db="EMBL/GenBank/DDBJ databases">
        <title>Comparative genomics of biotechnologically important yeasts.</title>
        <authorList>
            <consortium name="DOE Joint Genome Institute"/>
            <person name="Riley R."/>
            <person name="Haridas S."/>
            <person name="Wolfe K.H."/>
            <person name="Lopes M.R."/>
            <person name="Hittinger C.T."/>
            <person name="Goker M."/>
            <person name="Salamov A."/>
            <person name="Wisecaver J."/>
            <person name="Long T.M."/>
            <person name="Aerts A.L."/>
            <person name="Barry K."/>
            <person name="Choi C."/>
            <person name="Clum A."/>
            <person name="Coughlan A.Y."/>
            <person name="Deshpande S."/>
            <person name="Douglass A.P."/>
            <person name="Hanson S.J."/>
            <person name="Klenk H.-P."/>
            <person name="Labutti K."/>
            <person name="Lapidus A."/>
            <person name="Lindquist E."/>
            <person name="Lipzen A."/>
            <person name="Meier-Kolthoff J.P."/>
            <person name="Ohm R.A."/>
            <person name="Otillar R.P."/>
            <person name="Pangilinan J."/>
            <person name="Peng Y."/>
            <person name="Rokas A."/>
            <person name="Rosa C.A."/>
            <person name="Scheuner C."/>
            <person name="Sibirny A.A."/>
            <person name="Slot J.C."/>
            <person name="Stielow J.B."/>
            <person name="Sun H."/>
            <person name="Kurtzman C.P."/>
            <person name="Blackwell M."/>
            <person name="Grigoriev I.V."/>
            <person name="Jeffries T.W."/>
        </authorList>
    </citation>
    <scope>NUCLEOTIDE SEQUENCE [LARGE SCALE GENOMIC DNA]</scope>
    <source>
        <strain evidence="11">NRRL Y-12698</strain>
    </source>
</reference>